<dbReference type="Proteomes" id="UP000317374">
    <property type="component" value="Unassembled WGS sequence"/>
</dbReference>
<accession>A0A564LY97</accession>
<gene>
    <name evidence="1" type="ORF">SB6422_05576</name>
</gene>
<name>A0A564LY97_9ENTR</name>
<reference evidence="1 2" key="1">
    <citation type="submission" date="2019-07" db="EMBL/GenBank/DDBJ databases">
        <authorList>
            <person name="Brisse S."/>
            <person name="Rodrigues C."/>
            <person name="Thorpe H."/>
        </authorList>
    </citation>
    <scope>NUCLEOTIDE SEQUENCE [LARGE SCALE GENOMIC DNA]</scope>
    <source>
        <strain evidence="1">SB6422</strain>
    </source>
</reference>
<evidence type="ECO:0000313" key="1">
    <source>
        <dbReference type="EMBL" id="VUS57429.1"/>
    </source>
</evidence>
<organism evidence="1 2">
    <name type="scientific">Klebsiella huaxiensis</name>
    <dbReference type="NCBI Taxonomy" id="2153354"/>
    <lineage>
        <taxon>Bacteria</taxon>
        <taxon>Pseudomonadati</taxon>
        <taxon>Pseudomonadota</taxon>
        <taxon>Gammaproteobacteria</taxon>
        <taxon>Enterobacterales</taxon>
        <taxon>Enterobacteriaceae</taxon>
        <taxon>Klebsiella/Raoultella group</taxon>
        <taxon>Klebsiella</taxon>
    </lineage>
</organism>
<dbReference type="EMBL" id="CABGGW010000016">
    <property type="protein sequence ID" value="VUS57429.1"/>
    <property type="molecule type" value="Genomic_DNA"/>
</dbReference>
<proteinExistence type="predicted"/>
<evidence type="ECO:0000313" key="2">
    <source>
        <dbReference type="Proteomes" id="UP000317374"/>
    </source>
</evidence>
<protein>
    <submittedName>
        <fullName evidence="1">Uncharacterized protein</fullName>
    </submittedName>
</protein>
<dbReference type="AlphaFoldDB" id="A0A564LY97"/>
<sequence>MLCELISWANNVREVKCFFNYPFNVLLFTWKMI</sequence>